<comment type="caution">
    <text evidence="1">The sequence shown here is derived from an EMBL/GenBank/DDBJ whole genome shotgun (WGS) entry which is preliminary data.</text>
</comment>
<sequence>MIRSQDLFIDATNIKNLSKADRKNILNSATSTRECLVDGFKAIGNLMFWACDNETYPEDEMRADMANIGLLLNRGSEIIEATIEVGDIADLYLEK</sequence>
<organism evidence="1 2">
    <name type="scientific">Yersinia mollaretii</name>
    <dbReference type="NCBI Taxonomy" id="33060"/>
    <lineage>
        <taxon>Bacteria</taxon>
        <taxon>Pseudomonadati</taxon>
        <taxon>Pseudomonadota</taxon>
        <taxon>Gammaproteobacteria</taxon>
        <taxon>Enterobacterales</taxon>
        <taxon>Yersiniaceae</taxon>
        <taxon>Yersinia</taxon>
    </lineage>
</organism>
<evidence type="ECO:0000313" key="1">
    <source>
        <dbReference type="EMBL" id="NIL21528.1"/>
    </source>
</evidence>
<dbReference type="RefSeq" id="WP_167311648.1">
    <property type="nucleotide sequence ID" value="NZ_CAWPGR010000012.1"/>
</dbReference>
<proteinExistence type="predicted"/>
<dbReference type="Proteomes" id="UP000712947">
    <property type="component" value="Unassembled WGS sequence"/>
</dbReference>
<protein>
    <submittedName>
        <fullName evidence="1">Uncharacterized protein</fullName>
    </submittedName>
</protein>
<evidence type="ECO:0000313" key="2">
    <source>
        <dbReference type="Proteomes" id="UP000712947"/>
    </source>
</evidence>
<gene>
    <name evidence="1" type="ORF">HB991_03180</name>
</gene>
<dbReference type="AlphaFoldDB" id="A0AA44CIS0"/>
<accession>A0AA44CIS0</accession>
<name>A0AA44CIS0_YERMO</name>
<reference evidence="1" key="1">
    <citation type="submission" date="2020-03" db="EMBL/GenBank/DDBJ databases">
        <authorList>
            <person name="Kislichkina A."/>
            <person name="Dentovskaya S."/>
            <person name="Shaikhutdinov R."/>
            <person name="Ivanov S."/>
            <person name="Sizova A."/>
            <person name="Solomentsev V."/>
            <person name="Bogun A."/>
        </authorList>
    </citation>
    <scope>NUCLEOTIDE SEQUENCE</scope>
    <source>
        <strain evidence="1">SCPM-O-B-7610</strain>
    </source>
</reference>
<dbReference type="EMBL" id="JAASAI010000002">
    <property type="protein sequence ID" value="NIL21528.1"/>
    <property type="molecule type" value="Genomic_DNA"/>
</dbReference>